<protein>
    <submittedName>
        <fullName evidence="2">Uncharacterized protein</fullName>
    </submittedName>
</protein>
<comment type="caution">
    <text evidence="2">The sequence shown here is derived from an EMBL/GenBank/DDBJ whole genome shotgun (WGS) entry which is preliminary data.</text>
</comment>
<dbReference type="VEuPathDB" id="FungiDB:F4678DRAFT_411998"/>
<reference evidence="2" key="1">
    <citation type="submission" date="2022-07" db="EMBL/GenBank/DDBJ databases">
        <title>Genome Sequence of Xylaria arbuscula.</title>
        <authorList>
            <person name="Buettner E."/>
        </authorList>
    </citation>
    <scope>NUCLEOTIDE SEQUENCE</scope>
    <source>
        <strain evidence="2">VT107</strain>
    </source>
</reference>
<proteinExistence type="predicted"/>
<organism evidence="2 3">
    <name type="scientific">Xylaria arbuscula</name>
    <dbReference type="NCBI Taxonomy" id="114810"/>
    <lineage>
        <taxon>Eukaryota</taxon>
        <taxon>Fungi</taxon>
        <taxon>Dikarya</taxon>
        <taxon>Ascomycota</taxon>
        <taxon>Pezizomycotina</taxon>
        <taxon>Sordariomycetes</taxon>
        <taxon>Xylariomycetidae</taxon>
        <taxon>Xylariales</taxon>
        <taxon>Xylariaceae</taxon>
        <taxon>Xylaria</taxon>
    </lineage>
</organism>
<gene>
    <name evidence="2" type="ORF">NPX13_g10441</name>
</gene>
<evidence type="ECO:0000313" key="2">
    <source>
        <dbReference type="EMBL" id="KAJ3555063.1"/>
    </source>
</evidence>
<feature type="region of interest" description="Disordered" evidence="1">
    <location>
        <begin position="159"/>
        <end position="182"/>
    </location>
</feature>
<feature type="compositionally biased region" description="Acidic residues" evidence="1">
    <location>
        <begin position="159"/>
        <end position="181"/>
    </location>
</feature>
<evidence type="ECO:0000256" key="1">
    <source>
        <dbReference type="SAM" id="MobiDB-lite"/>
    </source>
</evidence>
<keyword evidence="3" id="KW-1185">Reference proteome</keyword>
<dbReference type="AlphaFoldDB" id="A0A9W8N524"/>
<dbReference type="Proteomes" id="UP001148614">
    <property type="component" value="Unassembled WGS sequence"/>
</dbReference>
<sequence length="209" mass="23614">MSSQLHLLKSNAVVTKPTPTTAFHTLYVQNDETGCRVHIAATRSLMDPIYARHHGLKDRPVDFVWFRHHPYDCYCASFAKSHDTLFETWQRLHMALRRKTSDNAAYAFYPEFEYEMGEAFAHASLVASLAVGKSIPECYDYLIKDYGAKNLRDKLFPEEEMEGEMGSSDESDDDYDYDSDDSGISINWSTVAAYNMAPPTNGASTPPST</sequence>
<evidence type="ECO:0000313" key="3">
    <source>
        <dbReference type="Proteomes" id="UP001148614"/>
    </source>
</evidence>
<accession>A0A9W8N524</accession>
<dbReference type="EMBL" id="JANPWZ010002947">
    <property type="protein sequence ID" value="KAJ3555063.1"/>
    <property type="molecule type" value="Genomic_DNA"/>
</dbReference>
<name>A0A9W8N524_9PEZI</name>